<proteinExistence type="predicted"/>
<comment type="caution">
    <text evidence="1">The sequence shown here is derived from an EMBL/GenBank/DDBJ whole genome shotgun (WGS) entry which is preliminary data.</text>
</comment>
<gene>
    <name evidence="1" type="ORF">MERR_LOCUS19919</name>
</gene>
<dbReference type="Proteomes" id="UP000467841">
    <property type="component" value="Unassembled WGS sequence"/>
</dbReference>
<evidence type="ECO:0000313" key="2">
    <source>
        <dbReference type="Proteomes" id="UP000467841"/>
    </source>
</evidence>
<dbReference type="OrthoDB" id="1020947at2759"/>
<name>A0A6D2J0Y2_9BRAS</name>
<accession>A0A6D2J0Y2</accession>
<keyword evidence="2" id="KW-1185">Reference proteome</keyword>
<sequence length="133" mass="15539">MDGYDPYYHETKKAYNQIESVRLLSEFGVGFVMWCPCGDALAEQFLEGEKYWMCEKWDTAVTKEIERLKEQNEIREKKVKVLGIQLEETQKKLGKEIESRANVVREVYDMIMDVVCGCDECKSKVKTALNMHL</sequence>
<dbReference type="EMBL" id="CACVBM020001126">
    <property type="protein sequence ID" value="CAA7032684.1"/>
    <property type="molecule type" value="Genomic_DNA"/>
</dbReference>
<dbReference type="AlphaFoldDB" id="A0A6D2J0Y2"/>
<evidence type="ECO:0000313" key="1">
    <source>
        <dbReference type="EMBL" id="CAA7032684.1"/>
    </source>
</evidence>
<reference evidence="1" key="1">
    <citation type="submission" date="2020-01" db="EMBL/GenBank/DDBJ databases">
        <authorList>
            <person name="Mishra B."/>
        </authorList>
    </citation>
    <scope>NUCLEOTIDE SEQUENCE [LARGE SCALE GENOMIC DNA]</scope>
</reference>
<protein>
    <submittedName>
        <fullName evidence="1">Uncharacterized protein</fullName>
    </submittedName>
</protein>
<organism evidence="1 2">
    <name type="scientific">Microthlaspi erraticum</name>
    <dbReference type="NCBI Taxonomy" id="1685480"/>
    <lineage>
        <taxon>Eukaryota</taxon>
        <taxon>Viridiplantae</taxon>
        <taxon>Streptophyta</taxon>
        <taxon>Embryophyta</taxon>
        <taxon>Tracheophyta</taxon>
        <taxon>Spermatophyta</taxon>
        <taxon>Magnoliopsida</taxon>
        <taxon>eudicotyledons</taxon>
        <taxon>Gunneridae</taxon>
        <taxon>Pentapetalae</taxon>
        <taxon>rosids</taxon>
        <taxon>malvids</taxon>
        <taxon>Brassicales</taxon>
        <taxon>Brassicaceae</taxon>
        <taxon>Coluteocarpeae</taxon>
        <taxon>Microthlaspi</taxon>
    </lineage>
</organism>